<feature type="domain" description="Metallo-beta-lactamase" evidence="2">
    <location>
        <begin position="30"/>
        <end position="206"/>
    </location>
</feature>
<dbReference type="RefSeq" id="WP_346226101.1">
    <property type="nucleotide sequence ID" value="NZ_JBDJAW010000009.1"/>
</dbReference>
<dbReference type="InterPro" id="IPR001279">
    <property type="entry name" value="Metallo-B-lactamas"/>
</dbReference>
<protein>
    <submittedName>
        <fullName evidence="3">MBL fold metallo-hydrolase</fullName>
    </submittedName>
</protein>
<evidence type="ECO:0000313" key="4">
    <source>
        <dbReference type="Proteomes" id="UP001447516"/>
    </source>
</evidence>
<keyword evidence="4" id="KW-1185">Reference proteome</keyword>
<dbReference type="InterPro" id="IPR036866">
    <property type="entry name" value="RibonucZ/Hydroxyglut_hydro"/>
</dbReference>
<dbReference type="InterPro" id="IPR050662">
    <property type="entry name" value="Sec-metab_biosynth-thioest"/>
</dbReference>
<feature type="region of interest" description="Disordered" evidence="1">
    <location>
        <begin position="95"/>
        <end position="119"/>
    </location>
</feature>
<reference evidence="3 4" key="1">
    <citation type="submission" date="2024-05" db="EMBL/GenBank/DDBJ databases">
        <title>Microbispora sp.ZYX-F-249.</title>
        <authorList>
            <person name="Xie H."/>
        </authorList>
    </citation>
    <scope>NUCLEOTIDE SEQUENCE [LARGE SCALE GENOMIC DNA]</scope>
    <source>
        <strain evidence="3 4">ZYX-F-249</strain>
    </source>
</reference>
<name>A0ABV0ALD4_9ACTN</name>
<evidence type="ECO:0000313" key="3">
    <source>
        <dbReference type="EMBL" id="MEN3536094.1"/>
    </source>
</evidence>
<dbReference type="SMART" id="SM00849">
    <property type="entry name" value="Lactamase_B"/>
    <property type="match status" value="1"/>
</dbReference>
<evidence type="ECO:0000256" key="1">
    <source>
        <dbReference type="SAM" id="MobiDB-lite"/>
    </source>
</evidence>
<evidence type="ECO:0000259" key="2">
    <source>
        <dbReference type="SMART" id="SM00849"/>
    </source>
</evidence>
<organism evidence="3 4">
    <name type="scientific">Microbispora maris</name>
    <dbReference type="NCBI Taxonomy" id="3144104"/>
    <lineage>
        <taxon>Bacteria</taxon>
        <taxon>Bacillati</taxon>
        <taxon>Actinomycetota</taxon>
        <taxon>Actinomycetes</taxon>
        <taxon>Streptosporangiales</taxon>
        <taxon>Streptosporangiaceae</taxon>
        <taxon>Microbispora</taxon>
    </lineage>
</organism>
<dbReference type="SUPFAM" id="SSF56281">
    <property type="entry name" value="Metallo-hydrolase/oxidoreductase"/>
    <property type="match status" value="1"/>
</dbReference>
<dbReference type="PANTHER" id="PTHR23131">
    <property type="entry name" value="ENDORIBONUCLEASE LACTB2"/>
    <property type="match status" value="1"/>
</dbReference>
<comment type="caution">
    <text evidence="3">The sequence shown here is derived from an EMBL/GenBank/DDBJ whole genome shotgun (WGS) entry which is preliminary data.</text>
</comment>
<sequence length="253" mass="27081">MDTQLTGPWRIAPDVVLLPLIEPVAAGYAHTNSMVITGREPVIVDTGAAGHRDRWTEDVFSVVEPRDVRWIFLSHDDPDHAGNLEVALEMCPDATLVTGSPPRPGRGFTPPPGRTQRIADDESFDAGDRRLTAVRPPLYDAPATRGLYDDRSGVYWAADCFGAEAPVATADAGDLPLEDYLEAVRGFGAELSPWHRWLDPGAFGRHVDRLAAMEIIAIASAHGPTATGDRVARVIDAVRGLAGAPGPAANPAR</sequence>
<gene>
    <name evidence="3" type="ORF">AAH991_13345</name>
</gene>
<dbReference type="Gene3D" id="3.60.15.10">
    <property type="entry name" value="Ribonuclease Z/Hydroxyacylglutathione hydrolase-like"/>
    <property type="match status" value="1"/>
</dbReference>
<dbReference type="Proteomes" id="UP001447516">
    <property type="component" value="Unassembled WGS sequence"/>
</dbReference>
<accession>A0ABV0ALD4</accession>
<dbReference type="InterPro" id="IPR045761">
    <property type="entry name" value="ODP_dom"/>
</dbReference>
<feature type="compositionally biased region" description="Pro residues" evidence="1">
    <location>
        <begin position="101"/>
        <end position="113"/>
    </location>
</feature>
<dbReference type="Pfam" id="PF19583">
    <property type="entry name" value="ODP"/>
    <property type="match status" value="1"/>
</dbReference>
<proteinExistence type="predicted"/>
<dbReference type="EMBL" id="JBDJAW010000009">
    <property type="protein sequence ID" value="MEN3536094.1"/>
    <property type="molecule type" value="Genomic_DNA"/>
</dbReference>